<evidence type="ECO:0000313" key="1">
    <source>
        <dbReference type="EMBL" id="MFN6553983.1"/>
    </source>
</evidence>
<sequence length="54" mass="5920">MPDLKVWNGSAFADSAPEIWNGSAFVNPSSVWIWDESAFQKVWSDTNECGSAAL</sequence>
<organism evidence="1 2">
    <name type="scientific">Mycolicibacterium septicum</name>
    <dbReference type="NCBI Taxonomy" id="98668"/>
    <lineage>
        <taxon>Bacteria</taxon>
        <taxon>Bacillati</taxon>
        <taxon>Actinomycetota</taxon>
        <taxon>Actinomycetes</taxon>
        <taxon>Mycobacteriales</taxon>
        <taxon>Mycobacteriaceae</taxon>
        <taxon>Mycolicibacterium</taxon>
    </lineage>
</organism>
<reference evidence="1 2" key="1">
    <citation type="submission" date="2024-12" db="EMBL/GenBank/DDBJ databases">
        <title>The coexistence of Mycolicibacterium septicum and Mycolicibacterium nivoides in clinical samples.</title>
        <authorList>
            <person name="Wang C."/>
            <person name="Feng Y."/>
            <person name="Zong Z."/>
        </authorList>
    </citation>
    <scope>NUCLEOTIDE SEQUENCE [LARGE SCALE GENOMIC DNA]</scope>
    <source>
        <strain evidence="1 2">120310</strain>
    </source>
</reference>
<accession>A0ABW9M128</accession>
<evidence type="ECO:0000313" key="2">
    <source>
        <dbReference type="Proteomes" id="UP001635817"/>
    </source>
</evidence>
<proteinExistence type="predicted"/>
<gene>
    <name evidence="1" type="ORF">ACK4CP_26580</name>
</gene>
<dbReference type="EMBL" id="JBKBDE010000011">
    <property type="protein sequence ID" value="MFN6553983.1"/>
    <property type="molecule type" value="Genomic_DNA"/>
</dbReference>
<keyword evidence="2" id="KW-1185">Reference proteome</keyword>
<dbReference type="Proteomes" id="UP001635817">
    <property type="component" value="Unassembled WGS sequence"/>
</dbReference>
<name>A0ABW9M128_9MYCO</name>
<dbReference type="RefSeq" id="WP_409552176.1">
    <property type="nucleotide sequence ID" value="NZ_JBKBDE010000011.1"/>
</dbReference>
<protein>
    <submittedName>
        <fullName evidence="1">Uncharacterized protein</fullName>
    </submittedName>
</protein>
<comment type="caution">
    <text evidence="1">The sequence shown here is derived from an EMBL/GenBank/DDBJ whole genome shotgun (WGS) entry which is preliminary data.</text>
</comment>